<dbReference type="InterPro" id="IPR013976">
    <property type="entry name" value="HDOD"/>
</dbReference>
<organism evidence="2 3">
    <name type="scientific">Leptothrix discophora</name>
    <dbReference type="NCBI Taxonomy" id="89"/>
    <lineage>
        <taxon>Bacteria</taxon>
        <taxon>Pseudomonadati</taxon>
        <taxon>Pseudomonadota</taxon>
        <taxon>Betaproteobacteria</taxon>
        <taxon>Burkholderiales</taxon>
        <taxon>Sphaerotilaceae</taxon>
        <taxon>Leptothrix</taxon>
    </lineage>
</organism>
<proteinExistence type="predicted"/>
<accession>A0ABT9FY42</accession>
<protein>
    <submittedName>
        <fullName evidence="2">HDOD domain-containing protein</fullName>
    </submittedName>
</protein>
<dbReference type="EMBL" id="JAUZEE010000001">
    <property type="protein sequence ID" value="MDP4299146.1"/>
    <property type="molecule type" value="Genomic_DNA"/>
</dbReference>
<name>A0ABT9FY42_LEPDI</name>
<evidence type="ECO:0000313" key="2">
    <source>
        <dbReference type="EMBL" id="MDP4299146.1"/>
    </source>
</evidence>
<dbReference type="PROSITE" id="PS51833">
    <property type="entry name" value="HDOD"/>
    <property type="match status" value="1"/>
</dbReference>
<dbReference type="InterPro" id="IPR052340">
    <property type="entry name" value="RNase_Y/CdgJ"/>
</dbReference>
<dbReference type="Pfam" id="PF08668">
    <property type="entry name" value="HDOD"/>
    <property type="match status" value="1"/>
</dbReference>
<comment type="caution">
    <text evidence="2">The sequence shown here is derived from an EMBL/GenBank/DDBJ whole genome shotgun (WGS) entry which is preliminary data.</text>
</comment>
<keyword evidence="3" id="KW-1185">Reference proteome</keyword>
<dbReference type="PANTHER" id="PTHR33525">
    <property type="match status" value="1"/>
</dbReference>
<dbReference type="PANTHER" id="PTHR33525:SF4">
    <property type="entry name" value="CYCLIC DI-GMP PHOSPHODIESTERASE CDGJ"/>
    <property type="match status" value="1"/>
</dbReference>
<dbReference type="SUPFAM" id="SSF109604">
    <property type="entry name" value="HD-domain/PDEase-like"/>
    <property type="match status" value="1"/>
</dbReference>
<gene>
    <name evidence="2" type="ORF">Q8X39_00725</name>
</gene>
<dbReference type="RefSeq" id="WP_305747712.1">
    <property type="nucleotide sequence ID" value="NZ_JAUZEE010000001.1"/>
</dbReference>
<reference evidence="2 3" key="1">
    <citation type="submission" date="2023-08" db="EMBL/GenBank/DDBJ databases">
        <authorList>
            <person name="Roldan D.M."/>
            <person name="Menes R.J."/>
        </authorList>
    </citation>
    <scope>NUCLEOTIDE SEQUENCE [LARGE SCALE GENOMIC DNA]</scope>
    <source>
        <strain evidence="2 3">CCM 2812</strain>
    </source>
</reference>
<evidence type="ECO:0000259" key="1">
    <source>
        <dbReference type="PROSITE" id="PS51833"/>
    </source>
</evidence>
<evidence type="ECO:0000313" key="3">
    <source>
        <dbReference type="Proteomes" id="UP001235760"/>
    </source>
</evidence>
<dbReference type="Proteomes" id="UP001235760">
    <property type="component" value="Unassembled WGS sequence"/>
</dbReference>
<dbReference type="Gene3D" id="1.10.3210.10">
    <property type="entry name" value="Hypothetical protein af1432"/>
    <property type="match status" value="1"/>
</dbReference>
<sequence length="399" mass="43492">MNFSILGQMALSYCPIIDRQRNVMATRLTVTPLRPGRALPVAELLEAVGQVWPSDGPSVALSVRSESLLADLLAVQPTTNVMVEIPKFMAGDPLHREAIQTLAANGNVLLLSGRPDQPLPRELLGCFKYAIVDTADERRLEGMAVPAGVNRSIGFFQDGVRTLADMDGAFKRNAVAVLGWPIDDVAKPRPGRTPASTRPDLQAIVELINQVDAEVPLGQLEATLKRDPTLAYKLMRYINSPVFGLSVEISSFSHAIMLLGYQRLKRWLALLLVTAGNDVNLRPVMFAAVRRGLLMEALAPEGSSADTRSEMFICGVFSLLDRMFQLPFADLLKTIPVPDQVYQALVEGKGPYEYAIGLVRCLEGGTALDITDMAEKAMLEMREVNRALLKALAGAIQLA</sequence>
<feature type="domain" description="HDOD" evidence="1">
    <location>
        <begin position="194"/>
        <end position="387"/>
    </location>
</feature>